<sequence>MATYLVQFTYTPETWATLLQKPQDRSTPSQELVQRLGGKLLGLYYTLGAYDGIALLEAPDDLTASAVSLAVKASGIMKMNEVTRLFSMDETLEAMRKANSGAFSPPRV</sequence>
<proteinExistence type="predicted"/>
<evidence type="ECO:0000313" key="2">
    <source>
        <dbReference type="Proteomes" id="UP001344906"/>
    </source>
</evidence>
<accession>A0ABQ6FZP7</accession>
<dbReference type="RefSeq" id="WP_338256529.1">
    <property type="nucleotide sequence ID" value="NZ_BSRI01000002.1"/>
</dbReference>
<dbReference type="Proteomes" id="UP001344906">
    <property type="component" value="Unassembled WGS sequence"/>
</dbReference>
<protein>
    <submittedName>
        <fullName evidence="1">GYD domain-containing protein</fullName>
    </submittedName>
</protein>
<keyword evidence="2" id="KW-1185">Reference proteome</keyword>
<gene>
    <name evidence="1" type="ORF">KDH_65680</name>
</gene>
<dbReference type="EMBL" id="BSRI01000002">
    <property type="protein sequence ID" value="GLV59743.1"/>
    <property type="molecule type" value="Genomic_DNA"/>
</dbReference>
<name>A0ABQ6FZP7_9CHLR</name>
<dbReference type="Pfam" id="PF08734">
    <property type="entry name" value="GYD"/>
    <property type="match status" value="1"/>
</dbReference>
<reference evidence="1 2" key="1">
    <citation type="submission" date="2023-02" db="EMBL/GenBank/DDBJ databases">
        <title>Dictyobacter halimunensis sp. nov., a new member of the class Ktedonobacteria from forest soil in a geothermal area.</title>
        <authorList>
            <person name="Rachmania M.K."/>
            <person name="Ningsih F."/>
            <person name="Sakai Y."/>
            <person name="Yabe S."/>
            <person name="Yokota A."/>
            <person name="Sjamsuridzal W."/>
        </authorList>
    </citation>
    <scope>NUCLEOTIDE SEQUENCE [LARGE SCALE GENOMIC DNA]</scope>
    <source>
        <strain evidence="1 2">S3.2.2.5</strain>
    </source>
</reference>
<comment type="caution">
    <text evidence="1">The sequence shown here is derived from an EMBL/GenBank/DDBJ whole genome shotgun (WGS) entry which is preliminary data.</text>
</comment>
<organism evidence="1 2">
    <name type="scientific">Dictyobacter halimunensis</name>
    <dbReference type="NCBI Taxonomy" id="3026934"/>
    <lineage>
        <taxon>Bacteria</taxon>
        <taxon>Bacillati</taxon>
        <taxon>Chloroflexota</taxon>
        <taxon>Ktedonobacteria</taxon>
        <taxon>Ktedonobacterales</taxon>
        <taxon>Dictyobacteraceae</taxon>
        <taxon>Dictyobacter</taxon>
    </lineage>
</organism>
<evidence type="ECO:0000313" key="1">
    <source>
        <dbReference type="EMBL" id="GLV59743.1"/>
    </source>
</evidence>
<dbReference type="InterPro" id="IPR014845">
    <property type="entry name" value="GYD/TTHA1554"/>
</dbReference>